<dbReference type="RefSeq" id="WP_198442494.1">
    <property type="nucleotide sequence ID" value="NZ_CBCSHE010000015.1"/>
</dbReference>
<accession>A0A7T3V558</accession>
<sequence>MGSFGKMGYSFNKANKGKYGFVMNVGDAYYTIVFTTGKGNRLFGPNGDDETQTNINSETSVNGMKFFQWKEFGAEFFCYKHRRCGPYAL</sequence>
<evidence type="ECO:0000313" key="2">
    <source>
        <dbReference type="Proteomes" id="UP000595224"/>
    </source>
</evidence>
<organism evidence="1 2">
    <name type="scientific">Treponema peruense</name>
    <dbReference type="NCBI Taxonomy" id="2787628"/>
    <lineage>
        <taxon>Bacteria</taxon>
        <taxon>Pseudomonadati</taxon>
        <taxon>Spirochaetota</taxon>
        <taxon>Spirochaetia</taxon>
        <taxon>Spirochaetales</taxon>
        <taxon>Treponemataceae</taxon>
        <taxon>Treponema</taxon>
    </lineage>
</organism>
<dbReference type="Proteomes" id="UP000595224">
    <property type="component" value="Chromosome"/>
</dbReference>
<reference evidence="1 2" key="1">
    <citation type="submission" date="2020-11" db="EMBL/GenBank/DDBJ databases">
        <title>Treponema Peruensis nv. sp., first commensal Treponema isolated from human feces.</title>
        <authorList>
            <person name="Belkhou C."/>
            <person name="Raes J."/>
        </authorList>
    </citation>
    <scope>NUCLEOTIDE SEQUENCE [LARGE SCALE GENOMIC DNA]</scope>
    <source>
        <strain evidence="1 2">RCC2812</strain>
    </source>
</reference>
<proteinExistence type="predicted"/>
<protein>
    <submittedName>
        <fullName evidence="1">Uncharacterized protein</fullName>
    </submittedName>
</protein>
<dbReference type="EMBL" id="CP064936">
    <property type="protein sequence ID" value="QQA00819.1"/>
    <property type="molecule type" value="Genomic_DNA"/>
</dbReference>
<keyword evidence="2" id="KW-1185">Reference proteome</keyword>
<dbReference type="AlphaFoldDB" id="A0A7T3V558"/>
<gene>
    <name evidence="1" type="ORF">IWA51_11255</name>
</gene>
<dbReference type="KEGG" id="tper:IWA51_11255"/>
<evidence type="ECO:0000313" key="1">
    <source>
        <dbReference type="EMBL" id="QQA00819.1"/>
    </source>
</evidence>
<dbReference type="Gene3D" id="3.40.190.10">
    <property type="entry name" value="Periplasmic binding protein-like II"/>
    <property type="match status" value="1"/>
</dbReference>
<name>A0A7T3V558_9SPIR</name>